<reference evidence="5 7" key="1">
    <citation type="journal article" date="2020" name="Stud. Mycol.">
        <title>101 Dothideomycetes genomes: a test case for predicting lifestyles and emergence of pathogens.</title>
        <authorList>
            <person name="Haridas S."/>
            <person name="Albert R."/>
            <person name="Binder M."/>
            <person name="Bloem J."/>
            <person name="Labutti K."/>
            <person name="Salamov A."/>
            <person name="Andreopoulos B."/>
            <person name="Baker S."/>
            <person name="Barry K."/>
            <person name="Bills G."/>
            <person name="Bluhm B."/>
            <person name="Cannon C."/>
            <person name="Castanera R."/>
            <person name="Culley D."/>
            <person name="Daum C."/>
            <person name="Ezra D."/>
            <person name="Gonzalez J."/>
            <person name="Henrissat B."/>
            <person name="Kuo A."/>
            <person name="Liang C."/>
            <person name="Lipzen A."/>
            <person name="Lutzoni F."/>
            <person name="Magnuson J."/>
            <person name="Mondo S."/>
            <person name="Nolan M."/>
            <person name="Ohm R."/>
            <person name="Pangilinan J."/>
            <person name="Park H.-J."/>
            <person name="Ramirez L."/>
            <person name="Alfaro M."/>
            <person name="Sun H."/>
            <person name="Tritt A."/>
            <person name="Yoshinaga Y."/>
            <person name="Zwiers L.-H."/>
            <person name="Turgeon B."/>
            <person name="Goodwin S."/>
            <person name="Spatafora J."/>
            <person name="Crous P."/>
            <person name="Grigoriev I."/>
        </authorList>
    </citation>
    <scope>NUCLEOTIDE SEQUENCE</scope>
    <source>
        <strain evidence="5 7">CBS 304.34</strain>
    </source>
</reference>
<dbReference type="GeneID" id="54464724"/>
<keyword evidence="6" id="KW-1185">Reference proteome</keyword>
<name>A0A6A6YDY2_9PEZI</name>
<evidence type="ECO:0000256" key="2">
    <source>
        <dbReference type="ARBA" id="ARBA00022801"/>
    </source>
</evidence>
<proteinExistence type="inferred from homology"/>
<keyword evidence="3" id="KW-0472">Membrane</keyword>
<dbReference type="Pfam" id="PF08386">
    <property type="entry name" value="Abhydrolase_4"/>
    <property type="match status" value="1"/>
</dbReference>
<dbReference type="InterPro" id="IPR013595">
    <property type="entry name" value="Pept_S33_TAP-like_C"/>
</dbReference>
<feature type="transmembrane region" description="Helical" evidence="3">
    <location>
        <begin position="24"/>
        <end position="44"/>
    </location>
</feature>
<reference evidence="7" key="2">
    <citation type="submission" date="2020-04" db="EMBL/GenBank/DDBJ databases">
        <authorList>
            <consortium name="NCBI Genome Project"/>
        </authorList>
    </citation>
    <scope>NUCLEOTIDE SEQUENCE</scope>
    <source>
        <strain evidence="7">CBS 304.34</strain>
    </source>
</reference>
<dbReference type="Gene3D" id="3.40.50.1820">
    <property type="entry name" value="alpha/beta hydrolase"/>
    <property type="match status" value="1"/>
</dbReference>
<dbReference type="InterPro" id="IPR029058">
    <property type="entry name" value="AB_hydrolase_fold"/>
</dbReference>
<evidence type="ECO:0000256" key="1">
    <source>
        <dbReference type="ARBA" id="ARBA00010088"/>
    </source>
</evidence>
<dbReference type="PANTHER" id="PTHR43248">
    <property type="entry name" value="2-SUCCINYL-6-HYDROXY-2,4-CYCLOHEXADIENE-1-CARBOXYLATE SYNTHASE"/>
    <property type="match status" value="1"/>
</dbReference>
<evidence type="ECO:0000259" key="4">
    <source>
        <dbReference type="Pfam" id="PF08386"/>
    </source>
</evidence>
<keyword evidence="3" id="KW-0812">Transmembrane</keyword>
<dbReference type="InterPro" id="IPR051601">
    <property type="entry name" value="Serine_prot/Carboxylest_S33"/>
</dbReference>
<reference evidence="7" key="3">
    <citation type="submission" date="2025-04" db="UniProtKB">
        <authorList>
            <consortium name="RefSeq"/>
        </authorList>
    </citation>
    <scope>IDENTIFICATION</scope>
    <source>
        <strain evidence="7">CBS 304.34</strain>
    </source>
</reference>
<dbReference type="OrthoDB" id="425534at2759"/>
<feature type="domain" description="Peptidase S33 tripeptidyl aminopeptidase-like C-terminal" evidence="4">
    <location>
        <begin position="491"/>
        <end position="560"/>
    </location>
</feature>
<dbReference type="RefSeq" id="XP_033573021.1">
    <property type="nucleotide sequence ID" value="XM_033723831.1"/>
</dbReference>
<dbReference type="SUPFAM" id="SSF53474">
    <property type="entry name" value="alpha/beta-Hydrolases"/>
    <property type="match status" value="1"/>
</dbReference>
<comment type="similarity">
    <text evidence="1">Belongs to the peptidase S33 family.</text>
</comment>
<dbReference type="AlphaFoldDB" id="A0A6A6YDY2"/>
<evidence type="ECO:0000313" key="6">
    <source>
        <dbReference type="Proteomes" id="UP000504636"/>
    </source>
</evidence>
<evidence type="ECO:0000313" key="5">
    <source>
        <dbReference type="EMBL" id="KAF2806057.1"/>
    </source>
</evidence>
<evidence type="ECO:0000256" key="3">
    <source>
        <dbReference type="SAM" id="Phobius"/>
    </source>
</evidence>
<dbReference type="EMBL" id="MU003708">
    <property type="protein sequence ID" value="KAF2806057.1"/>
    <property type="molecule type" value="Genomic_DNA"/>
</dbReference>
<dbReference type="Proteomes" id="UP000504636">
    <property type="component" value="Unplaced"/>
</dbReference>
<protein>
    <recommendedName>
        <fullName evidence="4">Peptidase S33 tripeptidyl aminopeptidase-like C-terminal domain-containing protein</fullName>
    </recommendedName>
</protein>
<dbReference type="PANTHER" id="PTHR43248:SF25">
    <property type="entry name" value="AB HYDROLASE-1 DOMAIN-CONTAINING PROTEIN-RELATED"/>
    <property type="match status" value="1"/>
</dbReference>
<gene>
    <name evidence="5 7" type="ORF">BDZ99DRAFT_501584</name>
</gene>
<organism evidence="5">
    <name type="scientific">Mytilinidion resinicola</name>
    <dbReference type="NCBI Taxonomy" id="574789"/>
    <lineage>
        <taxon>Eukaryota</taxon>
        <taxon>Fungi</taxon>
        <taxon>Dikarya</taxon>
        <taxon>Ascomycota</taxon>
        <taxon>Pezizomycotina</taxon>
        <taxon>Dothideomycetes</taxon>
        <taxon>Pleosporomycetidae</taxon>
        <taxon>Mytilinidiales</taxon>
        <taxon>Mytilinidiaceae</taxon>
        <taxon>Mytilinidion</taxon>
    </lineage>
</organism>
<keyword evidence="3" id="KW-1133">Transmembrane helix</keyword>
<keyword evidence="2" id="KW-0378">Hydrolase</keyword>
<sequence length="641" mass="69203">MKLDISTDLGTAPRRPRRQIDPIVALYATALIAFPAFLSVAFLWPDFRWGLGGKANYWNGTNTDKTISLGIVKVPAKVPVSDPRYGGPILINPGGPGGSGTGFVAAAGLSLQTLVDSAEDPAVTTEKDSKAKYYDIIGFDPRGVGETKPGASCFTDDASSWLWLLRETEEGIFGSSDAALGRLWAMNQALGTSCSHKSESGDDIKKFLTTASVARDMLEIIEKHDEWKFYETQRISKEIVDAAVKRSRKTSYCALPSTPDYVPYVRGTAKLQYWGFSYGSFLGNTFASMYPSRVGRVILDGVVDAEDYLQTLWTDNLNDTEKVMTHFYTTCAAIGFEKCALAAPNATAADVAKRLATIVDSLYHKPLPVPGDTPEVITYSDARWLLFLMLYSPLATFPLVADLMSALEGRDGTQFAELITPAHHFSCARNGSDSVVYEHQDAAQYAIMCSDGDSQTWMTSKDFEAYANELVALSPAIGAIWISRADGWEDVAPCLWIGNTADPVTPLTNAFEMANLFEGSGVLTQESAGHCSISTPSLCTVGHLRAYLHEGVLPPPDTICAPSELPFGAELPPSSAAASEVLPLLEVEPELREAARVKLLAAQQQLSGAWSFGPWGLGKGAGMGMGKAEGWLLKLQEARGL</sequence>
<dbReference type="GO" id="GO:0016787">
    <property type="term" value="F:hydrolase activity"/>
    <property type="evidence" value="ECO:0007669"/>
    <property type="project" value="UniProtKB-KW"/>
</dbReference>
<evidence type="ECO:0000313" key="7">
    <source>
        <dbReference type="RefSeq" id="XP_033573021.1"/>
    </source>
</evidence>
<accession>A0A6A6YDY2</accession>